<dbReference type="PANTHER" id="PTHR13217">
    <property type="entry name" value="PLECKSTRIN HOMOLOGY DOMAIN-CONTAINING FAMILY G MEMBER 7"/>
    <property type="match status" value="1"/>
</dbReference>
<evidence type="ECO:0000313" key="3">
    <source>
        <dbReference type="Proteomes" id="UP000678499"/>
    </source>
</evidence>
<dbReference type="OrthoDB" id="5585231at2759"/>
<name>A0A7R9C1U0_9CRUS</name>
<dbReference type="GO" id="GO:0030139">
    <property type="term" value="C:endocytic vesicle"/>
    <property type="evidence" value="ECO:0007669"/>
    <property type="project" value="TreeGrafter"/>
</dbReference>
<dbReference type="InterPro" id="IPR040181">
    <property type="entry name" value="PKHG5/7"/>
</dbReference>
<dbReference type="Pfam" id="PF00621">
    <property type="entry name" value="RhoGEF"/>
    <property type="match status" value="1"/>
</dbReference>
<sequence>TQEWTIFQQQRRGCCAVVVVDVARDEFDWWSRSARKEPEFVDAVFVTVGGDPGAQVRQVPQEVPVLVRQLGDPALKAVEGHKNGRFFNSSAEDVALSSSSTSHATSLIGGLGAPGKSLSSSMLCSSLSAETLEPKSDSTGSFKAKSKQLTRWGGIFGNSKDVDRMEELAEQLNQYGKYGIPPLSSDNSLASEHEDFRLEDDWTSIVADASRFSERKRQQQTAIWELIQTEAAYIVDVEVITKLFLACLMNLRKSRILVDIDVNKLFANMQDILNANVDFWRRTILPMLEIARSSKEPLDPSLMKDGFC</sequence>
<keyword evidence="3" id="KW-1185">Reference proteome</keyword>
<feature type="non-terminal residue" evidence="2">
    <location>
        <position position="308"/>
    </location>
</feature>
<dbReference type="AlphaFoldDB" id="A0A7R9C1U0"/>
<proteinExistence type="predicted"/>
<dbReference type="GO" id="GO:0005886">
    <property type="term" value="C:plasma membrane"/>
    <property type="evidence" value="ECO:0007669"/>
    <property type="project" value="TreeGrafter"/>
</dbReference>
<dbReference type="SUPFAM" id="SSF48065">
    <property type="entry name" value="DBL homology domain (DH-domain)"/>
    <property type="match status" value="1"/>
</dbReference>
<dbReference type="EMBL" id="OA888986">
    <property type="protein sequence ID" value="CAD7284105.1"/>
    <property type="molecule type" value="Genomic_DNA"/>
</dbReference>
<feature type="domain" description="DH" evidence="1">
    <location>
        <begin position="218"/>
        <end position="308"/>
    </location>
</feature>
<dbReference type="PROSITE" id="PS50010">
    <property type="entry name" value="DH_2"/>
    <property type="match status" value="1"/>
</dbReference>
<protein>
    <recommendedName>
        <fullName evidence="1">DH domain-containing protein</fullName>
    </recommendedName>
</protein>
<dbReference type="EMBL" id="CAJPEX010006949">
    <property type="protein sequence ID" value="CAG0924257.1"/>
    <property type="molecule type" value="Genomic_DNA"/>
</dbReference>
<dbReference type="Proteomes" id="UP000678499">
    <property type="component" value="Unassembled WGS sequence"/>
</dbReference>
<dbReference type="GO" id="GO:0005085">
    <property type="term" value="F:guanyl-nucleotide exchange factor activity"/>
    <property type="evidence" value="ECO:0007669"/>
    <property type="project" value="InterPro"/>
</dbReference>
<dbReference type="PANTHER" id="PTHR13217:SF11">
    <property type="entry name" value="PLECKSTRIN HOMOLOGY DOMAIN-CONTAINING FAMILY G MEMBER 5"/>
    <property type="match status" value="1"/>
</dbReference>
<gene>
    <name evidence="2" type="ORF">NMOB1V02_LOCUS11712</name>
</gene>
<accession>A0A7R9C1U0</accession>
<dbReference type="Gene3D" id="1.20.900.10">
    <property type="entry name" value="Dbl homology (DH) domain"/>
    <property type="match status" value="1"/>
</dbReference>
<evidence type="ECO:0000259" key="1">
    <source>
        <dbReference type="PROSITE" id="PS50010"/>
    </source>
</evidence>
<feature type="non-terminal residue" evidence="2">
    <location>
        <position position="1"/>
    </location>
</feature>
<dbReference type="InterPro" id="IPR000219">
    <property type="entry name" value="DH_dom"/>
</dbReference>
<dbReference type="GO" id="GO:0030424">
    <property type="term" value="C:axon"/>
    <property type="evidence" value="ECO:0007669"/>
    <property type="project" value="TreeGrafter"/>
</dbReference>
<dbReference type="GO" id="GO:0043542">
    <property type="term" value="P:endothelial cell migration"/>
    <property type="evidence" value="ECO:0007669"/>
    <property type="project" value="TreeGrafter"/>
</dbReference>
<dbReference type="GO" id="GO:0007266">
    <property type="term" value="P:Rho protein signal transduction"/>
    <property type="evidence" value="ECO:0007669"/>
    <property type="project" value="TreeGrafter"/>
</dbReference>
<dbReference type="InterPro" id="IPR035899">
    <property type="entry name" value="DBL_dom_sf"/>
</dbReference>
<reference evidence="2" key="1">
    <citation type="submission" date="2020-11" db="EMBL/GenBank/DDBJ databases">
        <authorList>
            <person name="Tran Van P."/>
        </authorList>
    </citation>
    <scope>NUCLEOTIDE SEQUENCE</scope>
</reference>
<evidence type="ECO:0000313" key="2">
    <source>
        <dbReference type="EMBL" id="CAD7284105.1"/>
    </source>
</evidence>
<organism evidence="2">
    <name type="scientific">Notodromas monacha</name>
    <dbReference type="NCBI Taxonomy" id="399045"/>
    <lineage>
        <taxon>Eukaryota</taxon>
        <taxon>Metazoa</taxon>
        <taxon>Ecdysozoa</taxon>
        <taxon>Arthropoda</taxon>
        <taxon>Crustacea</taxon>
        <taxon>Oligostraca</taxon>
        <taxon>Ostracoda</taxon>
        <taxon>Podocopa</taxon>
        <taxon>Podocopida</taxon>
        <taxon>Cypridocopina</taxon>
        <taxon>Cypridoidea</taxon>
        <taxon>Cyprididae</taxon>
        <taxon>Notodromas</taxon>
    </lineage>
</organism>